<keyword evidence="1 5" id="KW-0436">Ligase</keyword>
<feature type="domain" description="Aspartyl/Glutamyl-tRNA(Gln) amidotransferase subunit B/E catalytic" evidence="6">
    <location>
        <begin position="26"/>
        <end position="312"/>
    </location>
</feature>
<name>A0A0R3UG29_MESCO</name>
<organism evidence="7 8">
    <name type="scientific">Mesocestoides corti</name>
    <name type="common">Flatworm</name>
    <dbReference type="NCBI Taxonomy" id="53468"/>
    <lineage>
        <taxon>Eukaryota</taxon>
        <taxon>Metazoa</taxon>
        <taxon>Spiralia</taxon>
        <taxon>Lophotrochozoa</taxon>
        <taxon>Platyhelminthes</taxon>
        <taxon>Cestoda</taxon>
        <taxon>Eucestoda</taxon>
        <taxon>Cyclophyllidea</taxon>
        <taxon>Mesocestoididae</taxon>
        <taxon>Mesocestoides</taxon>
    </lineage>
</organism>
<protein>
    <recommendedName>
        <fullName evidence="5">Glutamyl-tRNA(Gln) amidotransferase subunit B, mitochondrial</fullName>
        <shortName evidence="5">Glu-AdT subunit B</shortName>
        <ecNumber evidence="5">6.3.5.-</ecNumber>
    </recommendedName>
</protein>
<dbReference type="GO" id="GO:0050567">
    <property type="term" value="F:glutaminyl-tRNA synthase (glutamine-hydrolyzing) activity"/>
    <property type="evidence" value="ECO:0007669"/>
    <property type="project" value="UniProtKB-UniRule"/>
</dbReference>
<evidence type="ECO:0000256" key="5">
    <source>
        <dbReference type="HAMAP-Rule" id="MF_03147"/>
    </source>
</evidence>
<keyword evidence="5" id="KW-0496">Mitochondrion</keyword>
<keyword evidence="8" id="KW-1185">Reference proteome</keyword>
<dbReference type="OrthoDB" id="1722066at2759"/>
<comment type="similarity">
    <text evidence="5">Belongs to the GatB/GatE family. GatB subfamily.</text>
</comment>
<dbReference type="PANTHER" id="PTHR11659:SF0">
    <property type="entry name" value="GLUTAMYL-TRNA(GLN) AMIDOTRANSFERASE SUBUNIT B, MITOCHONDRIAL"/>
    <property type="match status" value="1"/>
</dbReference>
<dbReference type="GO" id="GO:0070681">
    <property type="term" value="P:glutaminyl-tRNAGln biosynthesis via transamidation"/>
    <property type="evidence" value="ECO:0007669"/>
    <property type="project" value="UniProtKB-UniRule"/>
</dbReference>
<evidence type="ECO:0000256" key="2">
    <source>
        <dbReference type="ARBA" id="ARBA00022741"/>
    </source>
</evidence>
<evidence type="ECO:0000313" key="8">
    <source>
        <dbReference type="Proteomes" id="UP000267029"/>
    </source>
</evidence>
<dbReference type="PROSITE" id="PS01234">
    <property type="entry name" value="GATB"/>
    <property type="match status" value="1"/>
</dbReference>
<dbReference type="InterPro" id="IPR017958">
    <property type="entry name" value="Gln-tRNA_amidoTrfase_suB_CS"/>
</dbReference>
<dbReference type="NCBIfam" id="TIGR00133">
    <property type="entry name" value="gatB"/>
    <property type="match status" value="1"/>
</dbReference>
<evidence type="ECO:0000256" key="4">
    <source>
        <dbReference type="ARBA" id="ARBA00022917"/>
    </source>
</evidence>
<dbReference type="GO" id="GO:0032543">
    <property type="term" value="P:mitochondrial translation"/>
    <property type="evidence" value="ECO:0007669"/>
    <property type="project" value="UniProtKB-UniRule"/>
</dbReference>
<keyword evidence="4 5" id="KW-0648">Protein biosynthesis</keyword>
<sequence>MMSHLLSPLRRSVAFFASDTSAWVSTIGLEVHAQLTSARSKLFSPACYSFTAPPNTQIAPLDAALPGSMPLLNRACVEWAVVAGLALNCRINPTSRFDRKHYFYADSPAGYQITQHASPIAESGWLDYVWKPSDHEAPPQVSRATIKRIQLEQDTAKSLHDEEGGRSLIDLNRTGVGLIEIVTEPVFSWGCQAAAFVEELSSLLRHLRVCSANMSAGELRVDINVSIGPSKSEQGPIVEVKNVNSLRTIRQAIDFEIARQCEVVQSGGVVVNETRSYDANNNKTTPMRDKEVVQDYRFHPEPDLPLLRIRESCDLCRSLETVGENAVKQSSASALGAKCEGSRGVCVGCVRVAYSLTGADSDLALPNKVRQELVFDHGLPVERAALLINVQQLRDLYQSASSLTVSQLLDFRQDILMRQSFQDDDFNRLIRNEVAYWCSGILYSSLRDKPKFCLPSPTQLSQFVIMNLTGQIFGTGSEEVLNSMCSVGESAHPLEVARQRGVLLVNNREVIRTVCCAFVEANSSLRAAHALADSASIPHLDDALHAMLLDFVVHSRVNVAGRSRSSILSLALYRHVAARCTDLGQFKKAVNLTHVRKYIRKGRKKRHLQSMVSRILRDENANLHPFLVESCISDILSSDDYRTEDQ</sequence>
<dbReference type="GO" id="GO:0030956">
    <property type="term" value="C:glutamyl-tRNA(Gln) amidotransferase complex"/>
    <property type="evidence" value="ECO:0007669"/>
    <property type="project" value="UniProtKB-UniRule"/>
</dbReference>
<dbReference type="AlphaFoldDB" id="A0A0R3UG29"/>
<dbReference type="STRING" id="53468.A0A0R3UG29"/>
<dbReference type="Proteomes" id="UP000267029">
    <property type="component" value="Unassembled WGS sequence"/>
</dbReference>
<dbReference type="EMBL" id="UXSR01005237">
    <property type="protein sequence ID" value="VDD80130.1"/>
    <property type="molecule type" value="Genomic_DNA"/>
</dbReference>
<dbReference type="GO" id="GO:0005739">
    <property type="term" value="C:mitochondrion"/>
    <property type="evidence" value="ECO:0007669"/>
    <property type="project" value="UniProtKB-SubCell"/>
</dbReference>
<dbReference type="SUPFAM" id="SSF55931">
    <property type="entry name" value="Glutamine synthetase/guanido kinase"/>
    <property type="match status" value="1"/>
</dbReference>
<dbReference type="EC" id="6.3.5.-" evidence="5"/>
<dbReference type="PANTHER" id="PTHR11659">
    <property type="entry name" value="GLUTAMYL-TRNA GLN AMIDOTRANSFERASE SUBUNIT B MITOCHONDRIAL AND PROKARYOTIC PET112-RELATED"/>
    <property type="match status" value="1"/>
</dbReference>
<proteinExistence type="inferred from homology"/>
<evidence type="ECO:0000256" key="3">
    <source>
        <dbReference type="ARBA" id="ARBA00022840"/>
    </source>
</evidence>
<dbReference type="HAMAP" id="MF_00121">
    <property type="entry name" value="GatB"/>
    <property type="match status" value="1"/>
</dbReference>
<dbReference type="NCBIfam" id="NF004012">
    <property type="entry name" value="PRK05477.1-2"/>
    <property type="match status" value="1"/>
</dbReference>
<dbReference type="Pfam" id="PF02934">
    <property type="entry name" value="GatB_N"/>
    <property type="match status" value="1"/>
</dbReference>
<comment type="function">
    <text evidence="5">Allows the formation of correctly charged Gln-tRNA(Gln) through the transamidation of misacylated Glu-tRNA(Gln) in the mitochondria. The reaction takes place in the presence of glutamine and ATP through an activated gamma-phospho-Glu-tRNA(Gln).</text>
</comment>
<evidence type="ECO:0000259" key="6">
    <source>
        <dbReference type="Pfam" id="PF02934"/>
    </source>
</evidence>
<accession>A0A0R3UG29</accession>
<gene>
    <name evidence="7" type="ORF">MCOS_LOCUS6133</name>
</gene>
<comment type="catalytic activity">
    <reaction evidence="5">
        <text>L-glutamyl-tRNA(Gln) + L-glutamine + ATP + H2O = L-glutaminyl-tRNA(Gln) + L-glutamate + ADP + phosphate + H(+)</text>
        <dbReference type="Rhea" id="RHEA:17521"/>
        <dbReference type="Rhea" id="RHEA-COMP:9681"/>
        <dbReference type="Rhea" id="RHEA-COMP:9684"/>
        <dbReference type="ChEBI" id="CHEBI:15377"/>
        <dbReference type="ChEBI" id="CHEBI:15378"/>
        <dbReference type="ChEBI" id="CHEBI:29985"/>
        <dbReference type="ChEBI" id="CHEBI:30616"/>
        <dbReference type="ChEBI" id="CHEBI:43474"/>
        <dbReference type="ChEBI" id="CHEBI:58359"/>
        <dbReference type="ChEBI" id="CHEBI:78520"/>
        <dbReference type="ChEBI" id="CHEBI:78521"/>
        <dbReference type="ChEBI" id="CHEBI:456216"/>
    </reaction>
</comment>
<comment type="subcellular location">
    <subcellularLocation>
        <location evidence="5">Mitochondrion</location>
    </subcellularLocation>
</comment>
<dbReference type="InterPro" id="IPR017959">
    <property type="entry name" value="Asn/Gln-tRNA_amidoTrfase_suB/E"/>
</dbReference>
<dbReference type="GO" id="GO:0005524">
    <property type="term" value="F:ATP binding"/>
    <property type="evidence" value="ECO:0007669"/>
    <property type="project" value="UniProtKB-KW"/>
</dbReference>
<evidence type="ECO:0000256" key="1">
    <source>
        <dbReference type="ARBA" id="ARBA00022598"/>
    </source>
</evidence>
<keyword evidence="2 5" id="KW-0547">Nucleotide-binding</keyword>
<comment type="subunit">
    <text evidence="5">Subunit of the heterotrimeric GatCAB amidotransferase (AdT) complex, composed of A, B and C subunits.</text>
</comment>
<dbReference type="InterPro" id="IPR014746">
    <property type="entry name" value="Gln_synth/guanido_kin_cat_dom"/>
</dbReference>
<keyword evidence="3 5" id="KW-0067">ATP-binding</keyword>
<dbReference type="InterPro" id="IPR006075">
    <property type="entry name" value="Asn/Gln-tRNA_Trfase_suB/E_cat"/>
</dbReference>
<reference evidence="7 8" key="1">
    <citation type="submission" date="2018-10" db="EMBL/GenBank/DDBJ databases">
        <authorList>
            <consortium name="Pathogen Informatics"/>
        </authorList>
    </citation>
    <scope>NUCLEOTIDE SEQUENCE [LARGE SCALE GENOMIC DNA]</scope>
</reference>
<dbReference type="InterPro" id="IPR004413">
    <property type="entry name" value="GatB"/>
</dbReference>
<evidence type="ECO:0000313" key="7">
    <source>
        <dbReference type="EMBL" id="VDD80130.1"/>
    </source>
</evidence>